<feature type="region of interest" description="Disordered" evidence="1">
    <location>
        <begin position="116"/>
        <end position="150"/>
    </location>
</feature>
<proteinExistence type="predicted"/>
<reference evidence="2" key="1">
    <citation type="submission" date="2013-12" db="EMBL/GenBank/DDBJ databases">
        <title>Transition of Euchromatin to Heterochromatin in the Oryza Genomes.</title>
        <authorList>
            <person name="Song C."/>
            <person name="Liu T."/>
            <person name="Li B."/>
            <person name="Shi J."/>
            <person name="Lu F."/>
        </authorList>
    </citation>
    <scope>NUCLEOTIDE SEQUENCE</scope>
</reference>
<protein>
    <submittedName>
        <fullName evidence="2">Uncharacterized protein</fullName>
    </submittedName>
</protein>
<evidence type="ECO:0000313" key="2">
    <source>
        <dbReference type="EMBL" id="AHW98632.1"/>
    </source>
</evidence>
<sequence length="257" mass="30635">MGDKKLTKLKVRGANDVEVKSVVRHEFKESVDQENFKVKVDGSSLKVDVPGTVDVGKLYERLKKMSSSVKIESVVPDDLMAKMDRYKKDLQNMKKQKEAVESKQIKQEEGYKLLQQEQRKWKRDKENLNSKLEKKTKETKDAKEELKSTKREKEYLNTKLEMKREENKRLDEENKKLQRKIKDLQEIQKGWITTTSTKLDSFESVDQNHHGMHHRVHKEVHRHEFHMHQEVRHHGNVMALENDGRRAHEQPRLEYYH</sequence>
<dbReference type="AlphaFoldDB" id="A0A0U1WXS7"/>
<organism evidence="2">
    <name type="scientific">Oryza glaberrima</name>
    <name type="common">African rice</name>
    <dbReference type="NCBI Taxonomy" id="4538"/>
    <lineage>
        <taxon>Eukaryota</taxon>
        <taxon>Viridiplantae</taxon>
        <taxon>Streptophyta</taxon>
        <taxon>Embryophyta</taxon>
        <taxon>Tracheophyta</taxon>
        <taxon>Spermatophyta</taxon>
        <taxon>Magnoliopsida</taxon>
        <taxon>Liliopsida</taxon>
        <taxon>Poales</taxon>
        <taxon>Poaceae</taxon>
        <taxon>BOP clade</taxon>
        <taxon>Oryzoideae</taxon>
        <taxon>Oryzeae</taxon>
        <taxon>Oryzinae</taxon>
        <taxon>Oryza</taxon>
    </lineage>
</organism>
<gene>
    <name evidence="2" type="primary">G19-1</name>
</gene>
<accession>A0A0U1WXS7</accession>
<dbReference type="EMBL" id="KF957857">
    <property type="protein sequence ID" value="AHW98632.1"/>
    <property type="molecule type" value="Genomic_DNA"/>
</dbReference>
<name>A0A0U1WXS7_ORYGL</name>
<evidence type="ECO:0000256" key="1">
    <source>
        <dbReference type="SAM" id="MobiDB-lite"/>
    </source>
</evidence>